<keyword evidence="9" id="KW-0007">Acetylation</keyword>
<comment type="subunit">
    <text evidence="23">Homotetramer. Interacts with PCTP.</text>
</comment>
<evidence type="ECO:0000256" key="9">
    <source>
        <dbReference type="ARBA" id="ARBA00022990"/>
    </source>
</evidence>
<comment type="function">
    <text evidence="22">Catalyzes the hydrolysis of acyl-CoAs into free fatty acids and coenzyme A (CoASH), regulating their respective intracellular levels. Has acyl-CoA thioesterase activity towards medium (C12) and long-chain (C18) fatty acyl-CoA substrates. Can also hydrolyze 3-hydroxyphenylacetyl-CoA and 3,4-dihydroxyphenylacetyl-CoA (in vitro). May play a role in controlling adaptive thermogenesis.</text>
</comment>
<dbReference type="FunFam" id="3.10.129.10:FF:000021">
    <property type="entry name" value="Acyl-coenzyme A thioesterase 13"/>
    <property type="match status" value="1"/>
</dbReference>
<comment type="subcellular location">
    <subcellularLocation>
        <location evidence="4">Cytoplasm</location>
        <location evidence="4">Cytoskeleton</location>
        <location evidence="4">Spindle</location>
    </subcellularLocation>
    <subcellularLocation>
        <location evidence="5">Cytoplasm</location>
        <location evidence="5">Cytosol</location>
    </subcellularLocation>
    <subcellularLocation>
        <location evidence="3">Mitochondrion</location>
    </subcellularLocation>
    <subcellularLocation>
        <location evidence="2">Nucleus</location>
    </subcellularLocation>
</comment>
<dbReference type="InterPro" id="IPR003736">
    <property type="entry name" value="PAAI_dom"/>
</dbReference>
<evidence type="ECO:0000256" key="11">
    <source>
        <dbReference type="ARBA" id="ARBA00023128"/>
    </source>
</evidence>
<keyword evidence="11" id="KW-0496">Mitochondrion</keyword>
<dbReference type="InterPro" id="IPR006683">
    <property type="entry name" value="Thioestr_dom"/>
</dbReference>
<evidence type="ECO:0000256" key="22">
    <source>
        <dbReference type="ARBA" id="ARBA00058205"/>
    </source>
</evidence>
<dbReference type="PANTHER" id="PTHR21660">
    <property type="entry name" value="THIOESTERASE SUPERFAMILY MEMBER-RELATED"/>
    <property type="match status" value="1"/>
</dbReference>
<dbReference type="InterPro" id="IPR039298">
    <property type="entry name" value="ACOT13"/>
</dbReference>
<evidence type="ECO:0000256" key="5">
    <source>
        <dbReference type="ARBA" id="ARBA00004514"/>
    </source>
</evidence>
<dbReference type="Pfam" id="PF03061">
    <property type="entry name" value="4HBT"/>
    <property type="match status" value="1"/>
</dbReference>
<keyword evidence="7" id="KW-0963">Cytoplasm</keyword>
<organism evidence="30 31">
    <name type="scientific">Anser cygnoides</name>
    <name type="common">Swan goose</name>
    <dbReference type="NCBI Taxonomy" id="8845"/>
    <lineage>
        <taxon>Eukaryota</taxon>
        <taxon>Metazoa</taxon>
        <taxon>Chordata</taxon>
        <taxon>Craniata</taxon>
        <taxon>Vertebrata</taxon>
        <taxon>Euteleostomi</taxon>
        <taxon>Archelosauria</taxon>
        <taxon>Archosauria</taxon>
        <taxon>Dinosauria</taxon>
        <taxon>Saurischia</taxon>
        <taxon>Theropoda</taxon>
        <taxon>Coelurosauria</taxon>
        <taxon>Aves</taxon>
        <taxon>Neognathae</taxon>
        <taxon>Galloanserae</taxon>
        <taxon>Anseriformes</taxon>
        <taxon>Anatidae</taxon>
        <taxon>Anserinae</taxon>
        <taxon>Anser</taxon>
    </lineage>
</organism>
<evidence type="ECO:0000256" key="18">
    <source>
        <dbReference type="ARBA" id="ARBA00048074"/>
    </source>
</evidence>
<evidence type="ECO:0000313" key="31">
    <source>
        <dbReference type="Proteomes" id="UP000694521"/>
    </source>
</evidence>
<dbReference type="InterPro" id="IPR029069">
    <property type="entry name" value="HotDog_dom_sf"/>
</dbReference>
<evidence type="ECO:0000256" key="13">
    <source>
        <dbReference type="ARBA" id="ARBA00023242"/>
    </source>
</evidence>
<feature type="region of interest" description="Disordered" evidence="28">
    <location>
        <begin position="1"/>
        <end position="23"/>
    </location>
</feature>
<keyword evidence="8" id="KW-0378">Hydrolase</keyword>
<dbReference type="GO" id="GO:0047617">
    <property type="term" value="F:fatty acyl-CoA hydrolase activity"/>
    <property type="evidence" value="ECO:0007669"/>
    <property type="project" value="InterPro"/>
</dbReference>
<protein>
    <recommendedName>
        <fullName evidence="24">Acyl-coenzyme A thioesterase 13</fullName>
    </recommendedName>
    <alternativeName>
        <fullName evidence="26">Hotdog-fold thioesterase superfamily member 2</fullName>
    </alternativeName>
    <alternativeName>
        <fullName evidence="25">Palmitoyl-CoA hydrolase</fullName>
    </alternativeName>
    <alternativeName>
        <fullName evidence="27">Thioesterase superfamily member 2</fullName>
    </alternativeName>
</protein>
<proteinExistence type="inferred from homology"/>
<evidence type="ECO:0000256" key="4">
    <source>
        <dbReference type="ARBA" id="ARBA00004186"/>
    </source>
</evidence>
<evidence type="ECO:0000256" key="1">
    <source>
        <dbReference type="ARBA" id="ARBA00000295"/>
    </source>
</evidence>
<comment type="catalytic activity">
    <reaction evidence="16">
        <text>hexadecanoyl-CoA + H2O = hexadecanoate + CoA + H(+)</text>
        <dbReference type="Rhea" id="RHEA:16645"/>
        <dbReference type="ChEBI" id="CHEBI:7896"/>
        <dbReference type="ChEBI" id="CHEBI:15377"/>
        <dbReference type="ChEBI" id="CHEBI:15378"/>
        <dbReference type="ChEBI" id="CHEBI:57287"/>
        <dbReference type="ChEBI" id="CHEBI:57379"/>
        <dbReference type="EC" id="3.1.2.2"/>
    </reaction>
    <physiologicalReaction direction="left-to-right" evidence="16">
        <dbReference type="Rhea" id="RHEA:16646"/>
    </physiologicalReaction>
</comment>
<evidence type="ECO:0000256" key="15">
    <source>
        <dbReference type="ARBA" id="ARBA00047588"/>
    </source>
</evidence>
<feature type="compositionally biased region" description="Low complexity" evidence="28">
    <location>
        <begin position="12"/>
        <end position="23"/>
    </location>
</feature>
<dbReference type="Proteomes" id="UP000694521">
    <property type="component" value="Unplaced"/>
</dbReference>
<accession>A0A8B9DM83</accession>
<evidence type="ECO:0000256" key="27">
    <source>
        <dbReference type="ARBA" id="ARBA00083956"/>
    </source>
</evidence>
<dbReference type="NCBIfam" id="TIGR00369">
    <property type="entry name" value="unchar_dom_1"/>
    <property type="match status" value="1"/>
</dbReference>
<dbReference type="AlphaFoldDB" id="A0A8B9DM83"/>
<evidence type="ECO:0000256" key="23">
    <source>
        <dbReference type="ARBA" id="ARBA00064709"/>
    </source>
</evidence>
<comment type="catalytic activity">
    <reaction evidence="17">
        <text>decanoyl-CoA + H2O = decanoate + CoA + H(+)</text>
        <dbReference type="Rhea" id="RHEA:40059"/>
        <dbReference type="ChEBI" id="CHEBI:15377"/>
        <dbReference type="ChEBI" id="CHEBI:15378"/>
        <dbReference type="ChEBI" id="CHEBI:27689"/>
        <dbReference type="ChEBI" id="CHEBI:57287"/>
        <dbReference type="ChEBI" id="CHEBI:61430"/>
    </reaction>
    <physiologicalReaction direction="left-to-right" evidence="17">
        <dbReference type="Rhea" id="RHEA:40060"/>
    </physiologicalReaction>
</comment>
<evidence type="ECO:0000256" key="19">
    <source>
        <dbReference type="ARBA" id="ARBA00048180"/>
    </source>
</evidence>
<evidence type="ECO:0000256" key="2">
    <source>
        <dbReference type="ARBA" id="ARBA00004123"/>
    </source>
</evidence>
<dbReference type="Gene3D" id="3.10.129.10">
    <property type="entry name" value="Hotdog Thioesterase"/>
    <property type="match status" value="1"/>
</dbReference>
<comment type="catalytic activity">
    <reaction evidence="15">
        <text>octanoyl-CoA + H2O = octanoate + CoA + H(+)</text>
        <dbReference type="Rhea" id="RHEA:30143"/>
        <dbReference type="ChEBI" id="CHEBI:15377"/>
        <dbReference type="ChEBI" id="CHEBI:15378"/>
        <dbReference type="ChEBI" id="CHEBI:25646"/>
        <dbReference type="ChEBI" id="CHEBI:57287"/>
        <dbReference type="ChEBI" id="CHEBI:57386"/>
    </reaction>
    <physiologicalReaction direction="left-to-right" evidence="15">
        <dbReference type="Rhea" id="RHEA:30144"/>
    </physiologicalReaction>
</comment>
<evidence type="ECO:0000256" key="12">
    <source>
        <dbReference type="ARBA" id="ARBA00023212"/>
    </source>
</evidence>
<dbReference type="SUPFAM" id="SSF54637">
    <property type="entry name" value="Thioesterase/thiol ester dehydrase-isomerase"/>
    <property type="match status" value="1"/>
</dbReference>
<dbReference type="Ensembl" id="ENSACDT00005010545.1">
    <property type="protein sequence ID" value="ENSACDP00005008804.1"/>
    <property type="gene ID" value="ENSACDG00005006399.1"/>
</dbReference>
<dbReference type="GO" id="GO:0005819">
    <property type="term" value="C:spindle"/>
    <property type="evidence" value="ECO:0007669"/>
    <property type="project" value="UniProtKB-SubCell"/>
</dbReference>
<comment type="catalytic activity">
    <reaction evidence="19">
        <text>tetradecanoyl-CoA + H2O = tetradecanoate + CoA + H(+)</text>
        <dbReference type="Rhea" id="RHEA:40119"/>
        <dbReference type="ChEBI" id="CHEBI:15377"/>
        <dbReference type="ChEBI" id="CHEBI:15378"/>
        <dbReference type="ChEBI" id="CHEBI:30807"/>
        <dbReference type="ChEBI" id="CHEBI:57287"/>
        <dbReference type="ChEBI" id="CHEBI:57385"/>
    </reaction>
    <physiologicalReaction direction="left-to-right" evidence="19">
        <dbReference type="Rhea" id="RHEA:40120"/>
    </physiologicalReaction>
</comment>
<evidence type="ECO:0000256" key="17">
    <source>
        <dbReference type="ARBA" id="ARBA00047969"/>
    </source>
</evidence>
<dbReference type="GO" id="GO:0006629">
    <property type="term" value="P:lipid metabolic process"/>
    <property type="evidence" value="ECO:0007669"/>
    <property type="project" value="UniProtKB-KW"/>
</dbReference>
<evidence type="ECO:0000256" key="16">
    <source>
        <dbReference type="ARBA" id="ARBA00047734"/>
    </source>
</evidence>
<evidence type="ECO:0000256" key="7">
    <source>
        <dbReference type="ARBA" id="ARBA00022490"/>
    </source>
</evidence>
<comment type="catalytic activity">
    <reaction evidence="21">
        <text>a fatty acyl-CoA + H2O = a fatty acid + CoA + H(+)</text>
        <dbReference type="Rhea" id="RHEA:16781"/>
        <dbReference type="ChEBI" id="CHEBI:15377"/>
        <dbReference type="ChEBI" id="CHEBI:15378"/>
        <dbReference type="ChEBI" id="CHEBI:28868"/>
        <dbReference type="ChEBI" id="CHEBI:57287"/>
        <dbReference type="ChEBI" id="CHEBI:77636"/>
    </reaction>
    <physiologicalReaction direction="left-to-right" evidence="21">
        <dbReference type="Rhea" id="RHEA:16782"/>
    </physiologicalReaction>
</comment>
<dbReference type="PANTHER" id="PTHR21660:SF1">
    <property type="entry name" value="ACYL-COENZYME A THIOESTERASE 13"/>
    <property type="match status" value="1"/>
</dbReference>
<evidence type="ECO:0000256" key="10">
    <source>
        <dbReference type="ARBA" id="ARBA00023098"/>
    </source>
</evidence>
<evidence type="ECO:0000313" key="30">
    <source>
        <dbReference type="Ensembl" id="ENSACDP00005008804.1"/>
    </source>
</evidence>
<evidence type="ECO:0000256" key="25">
    <source>
        <dbReference type="ARBA" id="ARBA00075657"/>
    </source>
</evidence>
<evidence type="ECO:0000256" key="6">
    <source>
        <dbReference type="ARBA" id="ARBA00008324"/>
    </source>
</evidence>
<keyword evidence="13" id="KW-0539">Nucleus</keyword>
<evidence type="ECO:0000256" key="21">
    <source>
        <dbReference type="ARBA" id="ARBA00052976"/>
    </source>
</evidence>
<comment type="catalytic activity">
    <reaction evidence="14">
        <text>(9Z)-octadecenoyl-CoA + H2O = (9Z)-octadecenoate + CoA + H(+)</text>
        <dbReference type="Rhea" id="RHEA:40139"/>
        <dbReference type="ChEBI" id="CHEBI:15377"/>
        <dbReference type="ChEBI" id="CHEBI:15378"/>
        <dbReference type="ChEBI" id="CHEBI:30823"/>
        <dbReference type="ChEBI" id="CHEBI:57287"/>
        <dbReference type="ChEBI" id="CHEBI:57387"/>
    </reaction>
    <physiologicalReaction direction="left-to-right" evidence="14">
        <dbReference type="Rhea" id="RHEA:40140"/>
    </physiologicalReaction>
</comment>
<dbReference type="CDD" id="cd03443">
    <property type="entry name" value="PaaI_thioesterase"/>
    <property type="match status" value="1"/>
</dbReference>
<evidence type="ECO:0000256" key="24">
    <source>
        <dbReference type="ARBA" id="ARBA00067273"/>
    </source>
</evidence>
<evidence type="ECO:0000256" key="20">
    <source>
        <dbReference type="ARBA" id="ARBA00050199"/>
    </source>
</evidence>
<evidence type="ECO:0000256" key="3">
    <source>
        <dbReference type="ARBA" id="ARBA00004173"/>
    </source>
</evidence>
<dbReference type="GO" id="GO:0005634">
    <property type="term" value="C:nucleus"/>
    <property type="evidence" value="ECO:0007669"/>
    <property type="project" value="UniProtKB-SubCell"/>
</dbReference>
<keyword evidence="12" id="KW-0206">Cytoskeleton</keyword>
<evidence type="ECO:0000256" key="14">
    <source>
        <dbReference type="ARBA" id="ARBA00037002"/>
    </source>
</evidence>
<evidence type="ECO:0000256" key="26">
    <source>
        <dbReference type="ARBA" id="ARBA00081533"/>
    </source>
</evidence>
<evidence type="ECO:0000256" key="28">
    <source>
        <dbReference type="SAM" id="MobiDB-lite"/>
    </source>
</evidence>
<comment type="similarity">
    <text evidence="6">Belongs to the thioesterase PaaI family.</text>
</comment>
<evidence type="ECO:0000259" key="29">
    <source>
        <dbReference type="Pfam" id="PF03061"/>
    </source>
</evidence>
<dbReference type="GO" id="GO:0005739">
    <property type="term" value="C:mitochondrion"/>
    <property type="evidence" value="ECO:0007669"/>
    <property type="project" value="UniProtKB-SubCell"/>
</dbReference>
<comment type="catalytic activity">
    <reaction evidence="1">
        <text>butanoyl-CoA + H2O = butanoate + CoA + H(+)</text>
        <dbReference type="Rhea" id="RHEA:40111"/>
        <dbReference type="ChEBI" id="CHEBI:15377"/>
        <dbReference type="ChEBI" id="CHEBI:15378"/>
        <dbReference type="ChEBI" id="CHEBI:17968"/>
        <dbReference type="ChEBI" id="CHEBI:57287"/>
        <dbReference type="ChEBI" id="CHEBI:57371"/>
    </reaction>
    <physiologicalReaction direction="left-to-right" evidence="1">
        <dbReference type="Rhea" id="RHEA:40112"/>
    </physiologicalReaction>
</comment>
<sequence>ARRGGTGRAEAEGAVPGRGRAAAAGGMTGGVGLAAEGLREAIKYMVESQGFDRVLRKIKLLSATPGKVVCELKVEEEHTNRGGTLHGGLTATLVDVVSTAALLHTERAAPGVSVDMNITYTSAAKIGEEVLITAQILKQGRNIAFATVDLTNKATGKLIAQGRHTKYLGN</sequence>
<comment type="catalytic activity">
    <reaction evidence="20">
        <text>hexanoyl-CoA + H2O = hexanoate + CoA + H(+)</text>
        <dbReference type="Rhea" id="RHEA:40115"/>
        <dbReference type="ChEBI" id="CHEBI:15377"/>
        <dbReference type="ChEBI" id="CHEBI:15378"/>
        <dbReference type="ChEBI" id="CHEBI:17120"/>
        <dbReference type="ChEBI" id="CHEBI:57287"/>
        <dbReference type="ChEBI" id="CHEBI:62620"/>
    </reaction>
    <physiologicalReaction direction="left-to-right" evidence="20">
        <dbReference type="Rhea" id="RHEA:40116"/>
    </physiologicalReaction>
</comment>
<evidence type="ECO:0000256" key="8">
    <source>
        <dbReference type="ARBA" id="ARBA00022801"/>
    </source>
</evidence>
<keyword evidence="31" id="KW-1185">Reference proteome</keyword>
<dbReference type="GO" id="GO:0005829">
    <property type="term" value="C:cytosol"/>
    <property type="evidence" value="ECO:0007669"/>
    <property type="project" value="UniProtKB-SubCell"/>
</dbReference>
<keyword evidence="10" id="KW-0443">Lipid metabolism</keyword>
<comment type="catalytic activity">
    <reaction evidence="18">
        <text>dodecanoyl-CoA + H2O = dodecanoate + CoA + H(+)</text>
        <dbReference type="Rhea" id="RHEA:30135"/>
        <dbReference type="ChEBI" id="CHEBI:15377"/>
        <dbReference type="ChEBI" id="CHEBI:15378"/>
        <dbReference type="ChEBI" id="CHEBI:18262"/>
        <dbReference type="ChEBI" id="CHEBI:57287"/>
        <dbReference type="ChEBI" id="CHEBI:57375"/>
    </reaction>
    <physiologicalReaction direction="left-to-right" evidence="18">
        <dbReference type="Rhea" id="RHEA:30136"/>
    </physiologicalReaction>
</comment>
<reference evidence="30" key="1">
    <citation type="submission" date="2025-08" db="UniProtKB">
        <authorList>
            <consortium name="Ensembl"/>
        </authorList>
    </citation>
    <scope>IDENTIFICATION</scope>
</reference>
<reference evidence="30" key="2">
    <citation type="submission" date="2025-09" db="UniProtKB">
        <authorList>
            <consortium name="Ensembl"/>
        </authorList>
    </citation>
    <scope>IDENTIFICATION</scope>
</reference>
<feature type="domain" description="Thioesterase" evidence="29">
    <location>
        <begin position="82"/>
        <end position="156"/>
    </location>
</feature>
<name>A0A8B9DM83_ANSCY</name>